<name>A0ABQ5KI76_9EUKA</name>
<feature type="region of interest" description="Disordered" evidence="2">
    <location>
        <begin position="217"/>
        <end position="274"/>
    </location>
</feature>
<evidence type="ECO:0000256" key="2">
    <source>
        <dbReference type="SAM" id="MobiDB-lite"/>
    </source>
</evidence>
<organism evidence="3 4">
    <name type="scientific">Aduncisulcus paluster</name>
    <dbReference type="NCBI Taxonomy" id="2918883"/>
    <lineage>
        <taxon>Eukaryota</taxon>
        <taxon>Metamonada</taxon>
        <taxon>Carpediemonas-like organisms</taxon>
        <taxon>Aduncisulcus</taxon>
    </lineage>
</organism>
<feature type="region of interest" description="Disordered" evidence="2">
    <location>
        <begin position="16"/>
        <end position="47"/>
    </location>
</feature>
<comment type="caution">
    <text evidence="3">The sequence shown here is derived from an EMBL/GenBank/DDBJ whole genome shotgun (WGS) entry which is preliminary data.</text>
</comment>
<evidence type="ECO:0000256" key="1">
    <source>
        <dbReference type="SAM" id="Coils"/>
    </source>
</evidence>
<reference evidence="3" key="1">
    <citation type="submission" date="2022-03" db="EMBL/GenBank/DDBJ databases">
        <title>Draft genome sequence of Aduncisulcus paluster, a free-living microaerophilic Fornicata.</title>
        <authorList>
            <person name="Yuyama I."/>
            <person name="Kume K."/>
            <person name="Tamura T."/>
            <person name="Inagaki Y."/>
            <person name="Hashimoto T."/>
        </authorList>
    </citation>
    <scope>NUCLEOTIDE SEQUENCE</scope>
    <source>
        <strain evidence="3">NY0171</strain>
    </source>
</reference>
<sequence length="555" mass="66066">FTEIEDNLEKKHEKEIEILKKSQEGEEKEEERELEEKMKSDHMDAISQLEEERKAQLKATKSKEEKARLLAEYKKKSESLADFYTGETDRQVLLLKRKREARQIAAQIRQAQKQKEERDRLEITKEQELQQLKKKAEKEKEKRAIVAAVSNIGESTVPEIVELAVQRRHAKEMEDLLQKQRKERESDMEKEKEDALGDYYKRKDELLSKHSAEVNDLIKRHQKDPHILVEQRDRMQERHKEEENAFEEQERKRRSEIDNSDAQAKKQRDKERDNKFFKERIALRHTQMAEFVEIMRDLFPKLLPEVDEEVERAQEELEQMKGQLSTNVAKELDKMKENAEKYEEEQRRKLEKDKEFFLKKLEKREQLEKKRVKESRAAFLERQAQFISEQEKQQADEAQGLTNVGAQQRAAVLQSHQAARARLEHLLVSEEKSQEDMIKAMMAKRKKVFEYVREMKQKKTLQSQLRQRQDLIKKKIMALKDEEEARKKESERTDNDMFDIDVKQFGLEKVPMLPGQLLEAINGSKMVEHLTQIHGKLQKEVSSMRKRIRAVEAGR</sequence>
<feature type="coiled-coil region" evidence="1">
    <location>
        <begin position="303"/>
        <end position="378"/>
    </location>
</feature>
<feature type="coiled-coil region" evidence="1">
    <location>
        <begin position="94"/>
        <end position="194"/>
    </location>
</feature>
<evidence type="ECO:0000313" key="3">
    <source>
        <dbReference type="EMBL" id="GKT31591.1"/>
    </source>
</evidence>
<evidence type="ECO:0000313" key="4">
    <source>
        <dbReference type="Proteomes" id="UP001057375"/>
    </source>
</evidence>
<feature type="compositionally biased region" description="Basic and acidic residues" evidence="2">
    <location>
        <begin position="16"/>
        <end position="25"/>
    </location>
</feature>
<protein>
    <submittedName>
        <fullName evidence="3">Uncharacterized protein</fullName>
    </submittedName>
</protein>
<feature type="compositionally biased region" description="Basic and acidic residues" evidence="2">
    <location>
        <begin position="34"/>
        <end position="47"/>
    </location>
</feature>
<accession>A0ABQ5KI76</accession>
<proteinExistence type="predicted"/>
<keyword evidence="4" id="KW-1185">Reference proteome</keyword>
<dbReference type="Proteomes" id="UP001057375">
    <property type="component" value="Unassembled WGS sequence"/>
</dbReference>
<dbReference type="EMBL" id="BQXS01009702">
    <property type="protein sequence ID" value="GKT31591.1"/>
    <property type="molecule type" value="Genomic_DNA"/>
</dbReference>
<feature type="non-terminal residue" evidence="3">
    <location>
        <position position="1"/>
    </location>
</feature>
<gene>
    <name evidence="3" type="ORF">ADUPG1_005992</name>
</gene>
<keyword evidence="1" id="KW-0175">Coiled coil</keyword>